<dbReference type="OrthoDB" id="255432at2"/>
<dbReference type="EC" id="1.11.1.24" evidence="3"/>
<dbReference type="InterPro" id="IPR050924">
    <property type="entry name" value="Peroxiredoxin_BCP/PrxQ"/>
</dbReference>
<sequence>MSVVSVRLSVGDRIPAFNLPSQTGEYFNIGDFAGKPLVICFFPNPLTPDCIAQAREIQTLLPQLEAIGVNLIGVSPTPVEVLQNFAQTHQIQFKLLSDPKGALCQEYGILYGNAQNQSLTVARQTFVVNIDLRIIKVYNTVDPHQHASQLLEDLQALLATEVPRHITRQAPVLLIPNVFDREFCQHLINIWHTQGNGESGFMRQVNGQTVGLIDHSHKIRRDHFLQNGETKERIRYLFGKRVTPEIWKAYCFNVTRFEDFRIVGYDASRGGYFRPHRDNTTAGTAHRRFAMTINLNAGEYEGGYLRFPEYGPHLYRPDTGSAVVFSCSLLHEATDVTAGLRFALLTFFYGEREAQIRDEYRRRNQGSEDQNQAYQP</sequence>
<dbReference type="CDD" id="cd03017">
    <property type="entry name" value="PRX_BCP"/>
    <property type="match status" value="1"/>
</dbReference>
<keyword evidence="8" id="KW-0223">Dioxygenase</keyword>
<evidence type="ECO:0000256" key="3">
    <source>
        <dbReference type="ARBA" id="ARBA00013017"/>
    </source>
</evidence>
<keyword evidence="11" id="KW-1015">Disulfide bond</keyword>
<evidence type="ECO:0000256" key="7">
    <source>
        <dbReference type="ARBA" id="ARBA00022896"/>
    </source>
</evidence>
<dbReference type="Pfam" id="PF00578">
    <property type="entry name" value="AhpC-TSA"/>
    <property type="match status" value="1"/>
</dbReference>
<evidence type="ECO:0000256" key="16">
    <source>
        <dbReference type="ARBA" id="ARBA00049091"/>
    </source>
</evidence>
<keyword evidence="7" id="KW-0847">Vitamin C</keyword>
<dbReference type="PROSITE" id="PS51471">
    <property type="entry name" value="FE2OG_OXY"/>
    <property type="match status" value="1"/>
</dbReference>
<dbReference type="PANTHER" id="PTHR42801:SF4">
    <property type="entry name" value="AHPC_TSA FAMILY PROTEIN"/>
    <property type="match status" value="1"/>
</dbReference>
<dbReference type="Pfam" id="PF13640">
    <property type="entry name" value="2OG-FeII_Oxy_3"/>
    <property type="match status" value="1"/>
</dbReference>
<comment type="caution">
    <text evidence="19">The sequence shown here is derived from an EMBL/GenBank/DDBJ whole genome shotgun (WGS) entry which is preliminary data.</text>
</comment>
<reference evidence="19" key="1">
    <citation type="submission" date="2016-09" db="EMBL/GenBank/DDBJ databases">
        <title>Draft genome of thermotolerant cyanobacterium Desertifilum sp. strain IPPAS B-1220.</title>
        <authorList>
            <person name="Sinetova M.A."/>
            <person name="Bolakhan K."/>
            <person name="Zayadan B.K."/>
            <person name="Mironov K.S."/>
            <person name="Ustinova V."/>
            <person name="Kupriyanova E.V."/>
            <person name="Sidorov R.A."/>
            <person name="Skrypnik A.N."/>
            <person name="Gogoleva N.E."/>
            <person name="Gogolev Y.V."/>
            <person name="Los D.A."/>
        </authorList>
    </citation>
    <scope>NUCLEOTIDE SEQUENCE [LARGE SCALE GENOMIC DNA]</scope>
    <source>
        <strain evidence="19">IPPAS B-1220</strain>
    </source>
</reference>
<keyword evidence="9" id="KW-0560">Oxidoreductase</keyword>
<evidence type="ECO:0000256" key="14">
    <source>
        <dbReference type="ARBA" id="ARBA00038489"/>
    </source>
</evidence>
<evidence type="ECO:0000256" key="11">
    <source>
        <dbReference type="ARBA" id="ARBA00023157"/>
    </source>
</evidence>
<evidence type="ECO:0000256" key="2">
    <source>
        <dbReference type="ARBA" id="ARBA00003330"/>
    </source>
</evidence>
<dbReference type="RefSeq" id="WP_069969572.1">
    <property type="nucleotide sequence ID" value="NZ_CM124774.1"/>
</dbReference>
<dbReference type="InterPro" id="IPR044862">
    <property type="entry name" value="Pro_4_hyd_alph_FE2OG_OXY"/>
</dbReference>
<gene>
    <name evidence="19" type="ORF">BH720_23075</name>
</gene>
<evidence type="ECO:0000256" key="1">
    <source>
        <dbReference type="ARBA" id="ARBA00001961"/>
    </source>
</evidence>
<dbReference type="SUPFAM" id="SSF52833">
    <property type="entry name" value="Thioredoxin-like"/>
    <property type="match status" value="1"/>
</dbReference>
<evidence type="ECO:0000256" key="5">
    <source>
        <dbReference type="ARBA" id="ARBA00022723"/>
    </source>
</evidence>
<dbReference type="AlphaFoldDB" id="A0A1E5QDW9"/>
<evidence type="ECO:0000256" key="12">
    <source>
        <dbReference type="ARBA" id="ARBA00023284"/>
    </source>
</evidence>
<keyword evidence="10" id="KW-0408">Iron</keyword>
<dbReference type="InterPro" id="IPR005123">
    <property type="entry name" value="Oxoglu/Fe-dep_dioxygenase_dom"/>
</dbReference>
<comment type="catalytic activity">
    <reaction evidence="16">
        <text>a hydroperoxide + [thioredoxin]-dithiol = an alcohol + [thioredoxin]-disulfide + H2O</text>
        <dbReference type="Rhea" id="RHEA:62620"/>
        <dbReference type="Rhea" id="RHEA-COMP:10698"/>
        <dbReference type="Rhea" id="RHEA-COMP:10700"/>
        <dbReference type="ChEBI" id="CHEBI:15377"/>
        <dbReference type="ChEBI" id="CHEBI:29950"/>
        <dbReference type="ChEBI" id="CHEBI:30879"/>
        <dbReference type="ChEBI" id="CHEBI:35924"/>
        <dbReference type="ChEBI" id="CHEBI:50058"/>
        <dbReference type="EC" id="1.11.1.24"/>
    </reaction>
</comment>
<organism evidence="19">
    <name type="scientific">Desertifilum tharense IPPAS B-1220</name>
    <dbReference type="NCBI Taxonomy" id="1781255"/>
    <lineage>
        <taxon>Bacteria</taxon>
        <taxon>Bacillati</taxon>
        <taxon>Cyanobacteriota</taxon>
        <taxon>Cyanophyceae</taxon>
        <taxon>Desertifilales</taxon>
        <taxon>Desertifilaceae</taxon>
        <taxon>Desertifilum</taxon>
    </lineage>
</organism>
<evidence type="ECO:0000259" key="17">
    <source>
        <dbReference type="PROSITE" id="PS51352"/>
    </source>
</evidence>
<dbReference type="GO" id="GO:0051213">
    <property type="term" value="F:dioxygenase activity"/>
    <property type="evidence" value="ECO:0007669"/>
    <property type="project" value="UniProtKB-KW"/>
</dbReference>
<keyword evidence="6" id="KW-0049">Antioxidant</keyword>
<comment type="cofactor">
    <cofactor evidence="1">
        <name>L-ascorbate</name>
        <dbReference type="ChEBI" id="CHEBI:38290"/>
    </cofactor>
</comment>
<feature type="domain" description="Fe2OG dioxygenase" evidence="18">
    <location>
        <begin position="256"/>
        <end position="351"/>
    </location>
</feature>
<evidence type="ECO:0000256" key="15">
    <source>
        <dbReference type="ARBA" id="ARBA00041373"/>
    </source>
</evidence>
<dbReference type="GO" id="GO:0034599">
    <property type="term" value="P:cellular response to oxidative stress"/>
    <property type="evidence" value="ECO:0007669"/>
    <property type="project" value="TreeGrafter"/>
</dbReference>
<evidence type="ECO:0000256" key="10">
    <source>
        <dbReference type="ARBA" id="ARBA00023004"/>
    </source>
</evidence>
<keyword evidence="4" id="KW-0575">Peroxidase</keyword>
<dbReference type="InterPro" id="IPR036249">
    <property type="entry name" value="Thioredoxin-like_sf"/>
</dbReference>
<dbReference type="GO" id="GO:0008379">
    <property type="term" value="F:thioredoxin peroxidase activity"/>
    <property type="evidence" value="ECO:0007669"/>
    <property type="project" value="TreeGrafter"/>
</dbReference>
<dbReference type="GO" id="GO:0045454">
    <property type="term" value="P:cell redox homeostasis"/>
    <property type="evidence" value="ECO:0007669"/>
    <property type="project" value="TreeGrafter"/>
</dbReference>
<dbReference type="STRING" id="1781255.BH720_23075"/>
<comment type="similarity">
    <text evidence="14">Belongs to the peroxiredoxin family. BCP/PrxQ subfamily.</text>
</comment>
<dbReference type="PANTHER" id="PTHR42801">
    <property type="entry name" value="THIOREDOXIN-DEPENDENT PEROXIDE REDUCTASE"/>
    <property type="match status" value="1"/>
</dbReference>
<dbReference type="EMBL" id="MJGC01000110">
    <property type="protein sequence ID" value="OEJ72856.1"/>
    <property type="molecule type" value="Genomic_DNA"/>
</dbReference>
<comment type="function">
    <text evidence="2">Thiol-specific peroxidase that catalyzes the reduction of hydrogen peroxide and organic hydroperoxides to water and alcohols, respectively. Plays a role in cell protection against oxidative stress by detoxifying peroxides and as sensor of hydrogen peroxide-mediated signaling events.</text>
</comment>
<dbReference type="SUPFAM" id="SSF51197">
    <property type="entry name" value="Clavaminate synthase-like"/>
    <property type="match status" value="1"/>
</dbReference>
<evidence type="ECO:0000259" key="18">
    <source>
        <dbReference type="PROSITE" id="PS51471"/>
    </source>
</evidence>
<keyword evidence="5" id="KW-0479">Metal-binding</keyword>
<evidence type="ECO:0000256" key="13">
    <source>
        <dbReference type="ARBA" id="ARBA00032824"/>
    </source>
</evidence>
<dbReference type="SMART" id="SM00702">
    <property type="entry name" value="P4Hc"/>
    <property type="match status" value="1"/>
</dbReference>
<accession>A0A1E5QDW9</accession>
<evidence type="ECO:0000256" key="6">
    <source>
        <dbReference type="ARBA" id="ARBA00022862"/>
    </source>
</evidence>
<dbReference type="InterPro" id="IPR013766">
    <property type="entry name" value="Thioredoxin_domain"/>
</dbReference>
<dbReference type="GO" id="GO:0005737">
    <property type="term" value="C:cytoplasm"/>
    <property type="evidence" value="ECO:0007669"/>
    <property type="project" value="TreeGrafter"/>
</dbReference>
<proteinExistence type="inferred from homology"/>
<evidence type="ECO:0000313" key="19">
    <source>
        <dbReference type="EMBL" id="OEJ72856.1"/>
    </source>
</evidence>
<evidence type="ECO:0000256" key="8">
    <source>
        <dbReference type="ARBA" id="ARBA00022964"/>
    </source>
</evidence>
<keyword evidence="12" id="KW-0676">Redox-active center</keyword>
<dbReference type="PROSITE" id="PS51352">
    <property type="entry name" value="THIOREDOXIN_2"/>
    <property type="match status" value="1"/>
</dbReference>
<evidence type="ECO:0000256" key="9">
    <source>
        <dbReference type="ARBA" id="ARBA00023002"/>
    </source>
</evidence>
<dbReference type="InterPro" id="IPR000866">
    <property type="entry name" value="AhpC/TSA"/>
</dbReference>
<dbReference type="Gene3D" id="2.60.120.620">
    <property type="entry name" value="q2cbj1_9rhob like domain"/>
    <property type="match status" value="1"/>
</dbReference>
<protein>
    <recommendedName>
        <fullName evidence="3">thioredoxin-dependent peroxiredoxin</fullName>
        <ecNumber evidence="3">1.11.1.24</ecNumber>
    </recommendedName>
    <alternativeName>
        <fullName evidence="15">Bacterioferritin comigratory protein</fullName>
    </alternativeName>
    <alternativeName>
        <fullName evidence="13">Thioredoxin peroxidase</fullName>
    </alternativeName>
</protein>
<dbReference type="GO" id="GO:0031418">
    <property type="term" value="F:L-ascorbic acid binding"/>
    <property type="evidence" value="ECO:0007669"/>
    <property type="project" value="UniProtKB-KW"/>
</dbReference>
<dbReference type="GO" id="GO:0016705">
    <property type="term" value="F:oxidoreductase activity, acting on paired donors, with incorporation or reduction of molecular oxygen"/>
    <property type="evidence" value="ECO:0007669"/>
    <property type="project" value="InterPro"/>
</dbReference>
<evidence type="ECO:0000256" key="4">
    <source>
        <dbReference type="ARBA" id="ARBA00022559"/>
    </source>
</evidence>
<dbReference type="GO" id="GO:0005506">
    <property type="term" value="F:iron ion binding"/>
    <property type="evidence" value="ECO:0007669"/>
    <property type="project" value="InterPro"/>
</dbReference>
<name>A0A1E5QDW9_9CYAN</name>
<dbReference type="InterPro" id="IPR006620">
    <property type="entry name" value="Pro_4_hyd_alph"/>
</dbReference>
<feature type="domain" description="Thioredoxin" evidence="17">
    <location>
        <begin position="8"/>
        <end position="159"/>
    </location>
</feature>
<dbReference type="Gene3D" id="3.40.30.10">
    <property type="entry name" value="Glutaredoxin"/>
    <property type="match status" value="1"/>
</dbReference>